<keyword evidence="2" id="KW-0813">Transport</keyword>
<dbReference type="Pfam" id="PF11700">
    <property type="entry name" value="ATG22"/>
    <property type="match status" value="1"/>
</dbReference>
<dbReference type="InterPro" id="IPR024671">
    <property type="entry name" value="Atg22-like"/>
</dbReference>
<comment type="caution">
    <text evidence="6">The sequence shown here is derived from an EMBL/GenBank/DDBJ whole genome shotgun (WGS) entry which is preliminary data.</text>
</comment>
<dbReference type="PANTHER" id="PTHR23519">
    <property type="entry name" value="AUTOPHAGY-RELATED PROTEIN 22"/>
    <property type="match status" value="1"/>
</dbReference>
<comment type="subcellular location">
    <subcellularLocation>
        <location evidence="1">Endomembrane system</location>
        <topology evidence="1">Multi-pass membrane protein</topology>
    </subcellularLocation>
</comment>
<dbReference type="Proteomes" id="UP000005990">
    <property type="component" value="Unassembled WGS sequence"/>
</dbReference>
<proteinExistence type="predicted"/>
<evidence type="ECO:0000256" key="2">
    <source>
        <dbReference type="ARBA" id="ARBA00022448"/>
    </source>
</evidence>
<dbReference type="GO" id="GO:0012505">
    <property type="term" value="C:endomembrane system"/>
    <property type="evidence" value="ECO:0007669"/>
    <property type="project" value="UniProtKB-SubCell"/>
</dbReference>
<protein>
    <recommendedName>
        <fullName evidence="8">Major facilitator superfamily (MFS) profile domain-containing protein</fullName>
    </recommendedName>
</protein>
<evidence type="ECO:0000256" key="5">
    <source>
        <dbReference type="ARBA" id="ARBA00023136"/>
    </source>
</evidence>
<keyword evidence="7" id="KW-1185">Reference proteome</keyword>
<evidence type="ECO:0000256" key="3">
    <source>
        <dbReference type="ARBA" id="ARBA00022692"/>
    </source>
</evidence>
<evidence type="ECO:0000313" key="6">
    <source>
        <dbReference type="EMBL" id="EFR31006.1"/>
    </source>
</evidence>
<gene>
    <name evidence="6" type="ORF">HMPREF9257_1418</name>
</gene>
<keyword evidence="5" id="KW-0472">Membrane</keyword>
<evidence type="ECO:0008006" key="8">
    <source>
        <dbReference type="Google" id="ProtNLM"/>
    </source>
</evidence>
<dbReference type="Gene3D" id="1.20.1250.20">
    <property type="entry name" value="MFS general substrate transporter like domains"/>
    <property type="match status" value="1"/>
</dbReference>
<organism evidence="6 7">
    <name type="scientific">Eremococcus coleocola ACS-139-V-Col8</name>
    <dbReference type="NCBI Taxonomy" id="908337"/>
    <lineage>
        <taxon>Bacteria</taxon>
        <taxon>Bacillati</taxon>
        <taxon>Bacillota</taxon>
        <taxon>Bacilli</taxon>
        <taxon>Lactobacillales</taxon>
        <taxon>Aerococcaceae</taxon>
        <taxon>Eremococcus</taxon>
    </lineage>
</organism>
<dbReference type="AlphaFoldDB" id="E4KPD1"/>
<keyword evidence="3" id="KW-0812">Transmembrane</keyword>
<accession>E4KPD1</accession>
<dbReference type="InterPro" id="IPR050495">
    <property type="entry name" value="ATG22/LtaA_families"/>
</dbReference>
<reference evidence="6 7" key="1">
    <citation type="submission" date="2010-10" db="EMBL/GenBank/DDBJ databases">
        <authorList>
            <person name="Durkin A.S."/>
            <person name="Madupu R."/>
            <person name="Torralba M."/>
            <person name="Gillis M."/>
            <person name="Methe B."/>
            <person name="Sutton G."/>
            <person name="Nelson K.E."/>
        </authorList>
    </citation>
    <scope>NUCLEOTIDE SEQUENCE [LARGE SCALE GENOMIC DNA]</scope>
    <source>
        <strain evidence="6 7">ACS-139-V-Col8</strain>
    </source>
</reference>
<dbReference type="eggNOG" id="COG2270">
    <property type="taxonomic scope" value="Bacteria"/>
</dbReference>
<keyword evidence="4" id="KW-1133">Transmembrane helix</keyword>
<dbReference type="InterPro" id="IPR036259">
    <property type="entry name" value="MFS_trans_sf"/>
</dbReference>
<dbReference type="STRING" id="908337.HMPREF9257_1418"/>
<dbReference type="RefSeq" id="WP_006418209.1">
    <property type="nucleotide sequence ID" value="NZ_AENN01000015.1"/>
</dbReference>
<dbReference type="SUPFAM" id="SSF103473">
    <property type="entry name" value="MFS general substrate transporter"/>
    <property type="match status" value="1"/>
</dbReference>
<evidence type="ECO:0000256" key="4">
    <source>
        <dbReference type="ARBA" id="ARBA00022989"/>
    </source>
</evidence>
<dbReference type="PANTHER" id="PTHR23519:SF1">
    <property type="entry name" value="AUTOPHAGY-RELATED PROTEIN 22"/>
    <property type="match status" value="1"/>
</dbReference>
<evidence type="ECO:0000313" key="7">
    <source>
        <dbReference type="Proteomes" id="UP000005990"/>
    </source>
</evidence>
<dbReference type="EMBL" id="AENN01000015">
    <property type="protein sequence ID" value="EFR31006.1"/>
    <property type="molecule type" value="Genomic_DNA"/>
</dbReference>
<name>E4KPD1_9LACT</name>
<evidence type="ECO:0000256" key="1">
    <source>
        <dbReference type="ARBA" id="ARBA00004127"/>
    </source>
</evidence>
<sequence>MDQLYEFWNLAGAVRMFQGAIQAMSRSYYAKIIPGYKSGEYFGIFDICGKGASFVGTLLVSVITQITGNQQIAVFSLSFMFY</sequence>